<dbReference type="Proteomes" id="UP000596742">
    <property type="component" value="Unassembled WGS sequence"/>
</dbReference>
<name>A0A8B6GS97_MYTGA</name>
<dbReference type="EMBL" id="UYJE01008923">
    <property type="protein sequence ID" value="VDI68486.1"/>
    <property type="molecule type" value="Genomic_DNA"/>
</dbReference>
<dbReference type="AlphaFoldDB" id="A0A8B6GS97"/>
<organism evidence="2 3">
    <name type="scientific">Mytilus galloprovincialis</name>
    <name type="common">Mediterranean mussel</name>
    <dbReference type="NCBI Taxonomy" id="29158"/>
    <lineage>
        <taxon>Eukaryota</taxon>
        <taxon>Metazoa</taxon>
        <taxon>Spiralia</taxon>
        <taxon>Lophotrochozoa</taxon>
        <taxon>Mollusca</taxon>
        <taxon>Bivalvia</taxon>
        <taxon>Autobranchia</taxon>
        <taxon>Pteriomorphia</taxon>
        <taxon>Mytilida</taxon>
        <taxon>Mytiloidea</taxon>
        <taxon>Mytilidae</taxon>
        <taxon>Mytilinae</taxon>
        <taxon>Mytilus</taxon>
    </lineage>
</organism>
<keyword evidence="1" id="KW-1133">Transmembrane helix</keyword>
<keyword evidence="1" id="KW-0472">Membrane</keyword>
<evidence type="ECO:0000256" key="1">
    <source>
        <dbReference type="SAM" id="Phobius"/>
    </source>
</evidence>
<sequence>MIFQLIRDPTPFCPVSCMEQWINHHRTEPFDIFLLKSKLCSLFKSSSCEHPMSITLMDEHHVSVKNIRNCLCSNVNDTGIIVAIGNLIALQTKQQNQLEHDGPIQLHTFSPDFQTEEFLTEIEDVPNSTYGGLKLCNNSDKEKMYGDPGIILEKRPTMFSLDYIFHDRYTTKSNNTIRIRVFASQDVDCATIINDVLIFTTSVGFVPGTYTFPNQPYQEGLSIIQHSIDINTIYITEDGQSWNWIYFRLVFNVLVCFITQKIVRFIHKMSKETPQYCFTSRSIKTYICNPSLISTNTPLTDLLIIYLLKRALFRKVFIIGSNYVATYTMLHMFYATTHLIDLNQVTTISVYFGVLLIIIFILECFSNLMGKSVKLLPETIEPFKSSIWYLCLSFCSILDSILRVQNPRERDSPSLFIFYLYARWELIIFRYLLFIVDQISILLQILFSIYHGFVTLMLPIQVWVPLIILFISYLKDVLLEYIKVYQHCLKVVVGVIEGKKRIQIKDEKVAILVSGNSNKIHFTNGNRKISSPLMLFYNRGNIQITTDFFYKVREILEEVLESPLSIHKIFYDEFLSLVFRMIPIFFTILVLNMSNFSLNNFEPVKQFLVGLLLCSLYSKFGLQRATPKDISSNQYLENNITNLVHKHMDTFDVTDSEDQNKKNPVRPNGLAIAVVVSTCIIGIIYFFSLLGINVSQMNLIPVQLHRYFRNSDILVLHNVFFIIFLIHIVLLYYCM</sequence>
<proteinExistence type="predicted"/>
<feature type="transmembrane region" description="Helical" evidence="1">
    <location>
        <begin position="348"/>
        <end position="366"/>
    </location>
</feature>
<protein>
    <submittedName>
        <fullName evidence="2">Uncharacterized protein</fullName>
    </submittedName>
</protein>
<feature type="transmembrane region" description="Helical" evidence="1">
    <location>
        <begin position="670"/>
        <end position="692"/>
    </location>
</feature>
<feature type="transmembrane region" description="Helical" evidence="1">
    <location>
        <begin position="244"/>
        <end position="263"/>
    </location>
</feature>
<keyword evidence="1" id="KW-0812">Transmembrane</keyword>
<accession>A0A8B6GS97</accession>
<evidence type="ECO:0000313" key="2">
    <source>
        <dbReference type="EMBL" id="VDI68486.1"/>
    </source>
</evidence>
<feature type="transmembrane region" description="Helical" evidence="1">
    <location>
        <begin position="448"/>
        <end position="474"/>
    </location>
</feature>
<comment type="caution">
    <text evidence="2">The sequence shown here is derived from an EMBL/GenBank/DDBJ whole genome shotgun (WGS) entry which is preliminary data.</text>
</comment>
<keyword evidence="3" id="KW-1185">Reference proteome</keyword>
<reference evidence="2" key="1">
    <citation type="submission" date="2018-11" db="EMBL/GenBank/DDBJ databases">
        <authorList>
            <person name="Alioto T."/>
            <person name="Alioto T."/>
        </authorList>
    </citation>
    <scope>NUCLEOTIDE SEQUENCE</scope>
</reference>
<evidence type="ECO:0000313" key="3">
    <source>
        <dbReference type="Proteomes" id="UP000596742"/>
    </source>
</evidence>
<feature type="transmembrane region" description="Helical" evidence="1">
    <location>
        <begin position="316"/>
        <end position="336"/>
    </location>
</feature>
<feature type="transmembrane region" description="Helical" evidence="1">
    <location>
        <begin position="713"/>
        <end position="733"/>
    </location>
</feature>
<feature type="transmembrane region" description="Helical" evidence="1">
    <location>
        <begin position="574"/>
        <end position="592"/>
    </location>
</feature>
<gene>
    <name evidence="2" type="ORF">MGAL_10B071284</name>
</gene>